<feature type="region of interest" description="Disordered" evidence="8">
    <location>
        <begin position="251"/>
        <end position="288"/>
    </location>
</feature>
<gene>
    <name evidence="12" type="ORF">Amon01_000737700</name>
</gene>
<feature type="chain" id="PRO_5040804897" evidence="10">
    <location>
        <begin position="18"/>
        <end position="318"/>
    </location>
</feature>
<keyword evidence="3" id="KW-0336">GPI-anchor</keyword>
<keyword evidence="13" id="KW-1185">Reference proteome</keyword>
<evidence type="ECO:0000256" key="7">
    <source>
        <dbReference type="ARBA" id="ARBA00023288"/>
    </source>
</evidence>
<keyword evidence="2" id="KW-1003">Cell membrane</keyword>
<reference evidence="12" key="1">
    <citation type="submission" date="2023-04" db="EMBL/GenBank/DDBJ databases">
        <title>Ambrosiozyma monospora NBRC 1965.</title>
        <authorList>
            <person name="Ichikawa N."/>
            <person name="Sato H."/>
            <person name="Tonouchi N."/>
        </authorList>
    </citation>
    <scope>NUCLEOTIDE SEQUENCE</scope>
    <source>
        <strain evidence="12">NBRC 1965</strain>
    </source>
</reference>
<evidence type="ECO:0000256" key="1">
    <source>
        <dbReference type="ARBA" id="ARBA00004609"/>
    </source>
</evidence>
<dbReference type="AlphaFoldDB" id="A0A9W6Z3Y2"/>
<evidence type="ECO:0000256" key="8">
    <source>
        <dbReference type="SAM" id="MobiDB-lite"/>
    </source>
</evidence>
<evidence type="ECO:0000256" key="10">
    <source>
        <dbReference type="SAM" id="SignalP"/>
    </source>
</evidence>
<evidence type="ECO:0000256" key="4">
    <source>
        <dbReference type="ARBA" id="ARBA00022729"/>
    </source>
</evidence>
<evidence type="ECO:0000256" key="6">
    <source>
        <dbReference type="ARBA" id="ARBA00023180"/>
    </source>
</evidence>
<dbReference type="InterPro" id="IPR046936">
    <property type="entry name" value="BIM1-like"/>
</dbReference>
<organism evidence="12 13">
    <name type="scientific">Ambrosiozyma monospora</name>
    <name type="common">Yeast</name>
    <name type="synonym">Endomycopsis monosporus</name>
    <dbReference type="NCBI Taxonomy" id="43982"/>
    <lineage>
        <taxon>Eukaryota</taxon>
        <taxon>Fungi</taxon>
        <taxon>Dikarya</taxon>
        <taxon>Ascomycota</taxon>
        <taxon>Saccharomycotina</taxon>
        <taxon>Pichiomycetes</taxon>
        <taxon>Pichiales</taxon>
        <taxon>Pichiaceae</taxon>
        <taxon>Ambrosiozyma</taxon>
    </lineage>
</organism>
<evidence type="ECO:0000256" key="3">
    <source>
        <dbReference type="ARBA" id="ARBA00022622"/>
    </source>
</evidence>
<feature type="transmembrane region" description="Helical" evidence="9">
    <location>
        <begin position="294"/>
        <end position="317"/>
    </location>
</feature>
<sequence>MFSFAIASAILASTASAHFRIPYPGERNATNWDTQTTGPCGGDNSVVEPRFEWNPDGSPLELFMHHNESVGAIYFCGKDECSQASDFDTLLYEPYDHHGAGNYCIPAVVLPDDFNKENQTGTIQVIYAGTGKGDVTSLDFMYNCLDIVVSNDGPIYDGTQCSNSSQISLDAQLDQDINESNVKQLDQETSISYLVNVAKEASATASASGNSSMAMSMSMSMTASGSSMSDMSDMTGEAYADMCTMSGMEDMCSSTASGSGSESGSSKTMSGMSGMSQSGSHSGSSATSSGVSSAGAAGLLTVGGVAGLSGLFAGLLLL</sequence>
<dbReference type="EMBL" id="BSXU01005369">
    <property type="protein sequence ID" value="GMG52981.1"/>
    <property type="molecule type" value="Genomic_DNA"/>
</dbReference>
<dbReference type="Pfam" id="PF20238">
    <property type="entry name" value="BIM1-like_dom"/>
    <property type="match status" value="1"/>
</dbReference>
<keyword evidence="6" id="KW-0325">Glycoprotein</keyword>
<name>A0A9W6Z3Y2_AMBMO</name>
<evidence type="ECO:0000256" key="2">
    <source>
        <dbReference type="ARBA" id="ARBA00022475"/>
    </source>
</evidence>
<evidence type="ECO:0000259" key="11">
    <source>
        <dbReference type="Pfam" id="PF20238"/>
    </source>
</evidence>
<keyword evidence="7" id="KW-0449">Lipoprotein</keyword>
<dbReference type="CDD" id="cd21176">
    <property type="entry name" value="LPMO_auxiliary-like"/>
    <property type="match status" value="1"/>
</dbReference>
<evidence type="ECO:0000313" key="12">
    <source>
        <dbReference type="EMBL" id="GMG52981.1"/>
    </source>
</evidence>
<dbReference type="Proteomes" id="UP001165063">
    <property type="component" value="Unassembled WGS sequence"/>
</dbReference>
<feature type="compositionally biased region" description="Low complexity" evidence="8">
    <location>
        <begin position="253"/>
        <end position="288"/>
    </location>
</feature>
<protein>
    <submittedName>
        <fullName evidence="12">Unnamed protein product</fullName>
    </submittedName>
</protein>
<dbReference type="InterPro" id="IPR046530">
    <property type="entry name" value="BIM1-like_dom"/>
</dbReference>
<keyword evidence="9" id="KW-0812">Transmembrane</keyword>
<feature type="domain" description="Copper acquisition factor BIM1-like" evidence="11">
    <location>
        <begin position="16"/>
        <end position="165"/>
    </location>
</feature>
<comment type="caution">
    <text evidence="12">The sequence shown here is derived from an EMBL/GenBank/DDBJ whole genome shotgun (WGS) entry which is preliminary data.</text>
</comment>
<evidence type="ECO:0000256" key="5">
    <source>
        <dbReference type="ARBA" id="ARBA00023136"/>
    </source>
</evidence>
<keyword evidence="5 9" id="KW-0472">Membrane</keyword>
<feature type="signal peptide" evidence="10">
    <location>
        <begin position="1"/>
        <end position="17"/>
    </location>
</feature>
<accession>A0A9W6Z3Y2</accession>
<dbReference type="GO" id="GO:0098552">
    <property type="term" value="C:side of membrane"/>
    <property type="evidence" value="ECO:0007669"/>
    <property type="project" value="UniProtKB-KW"/>
</dbReference>
<keyword evidence="4 10" id="KW-0732">Signal</keyword>
<evidence type="ECO:0000313" key="13">
    <source>
        <dbReference type="Proteomes" id="UP001165063"/>
    </source>
</evidence>
<proteinExistence type="predicted"/>
<evidence type="ECO:0000256" key="9">
    <source>
        <dbReference type="SAM" id="Phobius"/>
    </source>
</evidence>
<dbReference type="PANTHER" id="PTHR34992">
    <property type="entry name" value="HYPHAL ANASTAMOSIS-7 PROTEIN"/>
    <property type="match status" value="1"/>
</dbReference>
<dbReference type="GO" id="GO:0005886">
    <property type="term" value="C:plasma membrane"/>
    <property type="evidence" value="ECO:0007669"/>
    <property type="project" value="UniProtKB-SubCell"/>
</dbReference>
<dbReference type="OrthoDB" id="2146436at2759"/>
<comment type="subcellular location">
    <subcellularLocation>
        <location evidence="1">Cell membrane</location>
        <topology evidence="1">Lipid-anchor</topology>
        <topology evidence="1">GPI-anchor</topology>
    </subcellularLocation>
</comment>
<dbReference type="PANTHER" id="PTHR34992:SF1">
    <property type="entry name" value="COPPER ACQUISITION FACTOR BIM1-LIKE DOMAIN-CONTAINING PROTEIN"/>
    <property type="match status" value="1"/>
</dbReference>
<keyword evidence="9" id="KW-1133">Transmembrane helix</keyword>